<protein>
    <recommendedName>
        <fullName evidence="4">tRNA pseudouridine synthase</fullName>
        <ecNumber evidence="4">5.4.99.12</ecNumber>
    </recommendedName>
</protein>
<feature type="transmembrane region" description="Helical" evidence="6">
    <location>
        <begin position="48"/>
        <end position="66"/>
    </location>
</feature>
<evidence type="ECO:0000256" key="3">
    <source>
        <dbReference type="ARBA" id="ARBA00023235"/>
    </source>
</evidence>
<feature type="compositionally biased region" description="Low complexity" evidence="5">
    <location>
        <begin position="179"/>
        <end position="188"/>
    </location>
</feature>
<feature type="region of interest" description="Disordered" evidence="5">
    <location>
        <begin position="140"/>
        <end position="188"/>
    </location>
</feature>
<evidence type="ECO:0000259" key="7">
    <source>
        <dbReference type="Pfam" id="PF01416"/>
    </source>
</evidence>
<dbReference type="AlphaFoldDB" id="A0A835XZ15"/>
<dbReference type="InterPro" id="IPR020095">
    <property type="entry name" value="PsdUridine_synth_TruA_C"/>
</dbReference>
<dbReference type="FunFam" id="3.30.70.580:FF:000001">
    <property type="entry name" value="tRNA pseudouridine synthase A"/>
    <property type="match status" value="1"/>
</dbReference>
<dbReference type="PANTHER" id="PTHR11142:SF0">
    <property type="entry name" value="TRNA PSEUDOURIDINE SYNTHASE-LIKE 1"/>
    <property type="match status" value="1"/>
</dbReference>
<dbReference type="EC" id="5.4.99.12" evidence="4"/>
<proteinExistence type="inferred from homology"/>
<sequence length="492" mass="51812">MTPGDASSNRDRSWTPVLQAAAAGCCGAAAACLGKLPGAAGLGLLGRLLCYAALFTCNGAVMGLYLRSLQALPSTLATVLSAAANCVLTGLLGRTLYGEPLGPRWLAGVGLVLAGLALVRSRRGWQLGCTAAAAETVVPSPEATPAPSAPAPPAPAPTPDSAVVPGAGGRMEQAGSGSGSDPSSSGSPLGRLCTLSYRLILSYDGTEYCGWQLQPRQPTVQRCLEAALGTVLRLERGELGVRAAGRTDSGVHARGQVVQFCCDREHDTSKLPYKLNALLPHDIRVLRVSRTAPDFSVTCSPLGKTYHYSITNAETYDPLRNRYAMHVRKPLDLESMRTAAALMVGTHDFTQLSNIGEEAGRPRKRNPVKTLQRVDVRELGEAAPGGLRIEVEGNGFLYKMVRHISGVLVAVGEGKLAVAAVAEMLETGSNAPPGRQGAYRGYNVAPAKGLCLHQVYYPPGVDDPSTLLYPGLLHDEFGRLLEAIPDRVSDEE</sequence>
<dbReference type="Pfam" id="PF01416">
    <property type="entry name" value="PseudoU_synth_1"/>
    <property type="match status" value="2"/>
</dbReference>
<feature type="compositionally biased region" description="Pro residues" evidence="5">
    <location>
        <begin position="142"/>
        <end position="158"/>
    </location>
</feature>
<dbReference type="GO" id="GO:0160147">
    <property type="term" value="F:tRNA pseudouridine(38-40) synthase activity"/>
    <property type="evidence" value="ECO:0007669"/>
    <property type="project" value="UniProtKB-EC"/>
</dbReference>
<feature type="transmembrane region" description="Helical" evidence="6">
    <location>
        <begin position="105"/>
        <end position="121"/>
    </location>
</feature>
<dbReference type="InterPro" id="IPR001406">
    <property type="entry name" value="PsdUridine_synth_TruA"/>
</dbReference>
<dbReference type="InterPro" id="IPR020103">
    <property type="entry name" value="PsdUridine_synth_cat_dom_sf"/>
</dbReference>
<comment type="catalytic activity">
    <reaction evidence="4">
        <text>uridine(38/39/40) in tRNA = pseudouridine(38/39/40) in tRNA</text>
        <dbReference type="Rhea" id="RHEA:22376"/>
        <dbReference type="Rhea" id="RHEA-COMP:10085"/>
        <dbReference type="Rhea" id="RHEA-COMP:10087"/>
        <dbReference type="ChEBI" id="CHEBI:65314"/>
        <dbReference type="ChEBI" id="CHEBI:65315"/>
        <dbReference type="EC" id="5.4.99.12"/>
    </reaction>
</comment>
<evidence type="ECO:0000256" key="1">
    <source>
        <dbReference type="ARBA" id="ARBA00009375"/>
    </source>
</evidence>
<reference evidence="8" key="1">
    <citation type="journal article" date="2020" name="bioRxiv">
        <title>Comparative genomics of Chlamydomonas.</title>
        <authorList>
            <person name="Craig R.J."/>
            <person name="Hasan A.R."/>
            <person name="Ness R.W."/>
            <person name="Keightley P.D."/>
        </authorList>
    </citation>
    <scope>NUCLEOTIDE SEQUENCE</scope>
    <source>
        <strain evidence="8">CCAP 11/70</strain>
    </source>
</reference>
<dbReference type="Proteomes" id="UP000612055">
    <property type="component" value="Unassembled WGS sequence"/>
</dbReference>
<dbReference type="SUPFAM" id="SSF103481">
    <property type="entry name" value="Multidrug resistance efflux transporter EmrE"/>
    <property type="match status" value="1"/>
</dbReference>
<dbReference type="EMBL" id="JAEHOE010000042">
    <property type="protein sequence ID" value="KAG2492841.1"/>
    <property type="molecule type" value="Genomic_DNA"/>
</dbReference>
<dbReference type="Gene3D" id="3.30.70.660">
    <property type="entry name" value="Pseudouridine synthase I, catalytic domain, C-terminal subdomain"/>
    <property type="match status" value="1"/>
</dbReference>
<keyword evidence="6" id="KW-1133">Transmembrane helix</keyword>
<feature type="transmembrane region" description="Helical" evidence="6">
    <location>
        <begin position="72"/>
        <end position="93"/>
    </location>
</feature>
<evidence type="ECO:0000313" key="9">
    <source>
        <dbReference type="Proteomes" id="UP000612055"/>
    </source>
</evidence>
<gene>
    <name evidence="8" type="ORF">HYH03_008995</name>
</gene>
<dbReference type="InterPro" id="IPR020097">
    <property type="entry name" value="PsdUridine_synth_TruA_a/b_dom"/>
</dbReference>
<comment type="caution">
    <text evidence="8">The sequence shown here is derived from an EMBL/GenBank/DDBJ whole genome shotgun (WGS) entry which is preliminary data.</text>
</comment>
<dbReference type="InterPro" id="IPR037185">
    <property type="entry name" value="EmrE-like"/>
</dbReference>
<dbReference type="NCBIfam" id="TIGR00071">
    <property type="entry name" value="hisT_truA"/>
    <property type="match status" value="1"/>
</dbReference>
<dbReference type="Gene3D" id="3.30.70.580">
    <property type="entry name" value="Pseudouridine synthase I, catalytic domain, N-terminal subdomain"/>
    <property type="match status" value="1"/>
</dbReference>
<evidence type="ECO:0000256" key="5">
    <source>
        <dbReference type="SAM" id="MobiDB-lite"/>
    </source>
</evidence>
<evidence type="ECO:0000256" key="6">
    <source>
        <dbReference type="SAM" id="Phobius"/>
    </source>
</evidence>
<dbReference type="GO" id="GO:0003723">
    <property type="term" value="F:RNA binding"/>
    <property type="evidence" value="ECO:0007669"/>
    <property type="project" value="InterPro"/>
</dbReference>
<feature type="domain" description="Pseudouridine synthase I TruA alpha/beta" evidence="7">
    <location>
        <begin position="202"/>
        <end position="290"/>
    </location>
</feature>
<keyword evidence="2 4" id="KW-0819">tRNA processing</keyword>
<name>A0A835XZ15_9CHLO</name>
<keyword evidence="9" id="KW-1185">Reference proteome</keyword>
<organism evidence="8 9">
    <name type="scientific">Edaphochlamys debaryana</name>
    <dbReference type="NCBI Taxonomy" id="47281"/>
    <lineage>
        <taxon>Eukaryota</taxon>
        <taxon>Viridiplantae</taxon>
        <taxon>Chlorophyta</taxon>
        <taxon>core chlorophytes</taxon>
        <taxon>Chlorophyceae</taxon>
        <taxon>CS clade</taxon>
        <taxon>Chlamydomonadales</taxon>
        <taxon>Chlamydomonadales incertae sedis</taxon>
        <taxon>Edaphochlamys</taxon>
    </lineage>
</organism>
<keyword evidence="6" id="KW-0812">Transmembrane</keyword>
<dbReference type="Gene3D" id="1.10.3730.20">
    <property type="match status" value="1"/>
</dbReference>
<comment type="similarity">
    <text evidence="1 4">Belongs to the tRNA pseudouridine synthase TruA family.</text>
</comment>
<dbReference type="PANTHER" id="PTHR11142">
    <property type="entry name" value="PSEUDOURIDYLATE SYNTHASE"/>
    <property type="match status" value="1"/>
</dbReference>
<dbReference type="CDD" id="cd02570">
    <property type="entry name" value="PseudoU_synth_EcTruA"/>
    <property type="match status" value="1"/>
</dbReference>
<feature type="domain" description="Pseudouridine synthase I TruA alpha/beta" evidence="7">
    <location>
        <begin position="339"/>
        <end position="458"/>
    </location>
</feature>
<accession>A0A835XZ15</accession>
<keyword evidence="6" id="KW-0472">Membrane</keyword>
<evidence type="ECO:0000313" key="8">
    <source>
        <dbReference type="EMBL" id="KAG2492841.1"/>
    </source>
</evidence>
<keyword evidence="3 4" id="KW-0413">Isomerase</keyword>
<dbReference type="SUPFAM" id="SSF55120">
    <property type="entry name" value="Pseudouridine synthase"/>
    <property type="match status" value="1"/>
</dbReference>
<dbReference type="HAMAP" id="MF_00171">
    <property type="entry name" value="TruA"/>
    <property type="match status" value="1"/>
</dbReference>
<feature type="transmembrane region" description="Helical" evidence="6">
    <location>
        <begin position="17"/>
        <end position="36"/>
    </location>
</feature>
<evidence type="ECO:0000256" key="2">
    <source>
        <dbReference type="ARBA" id="ARBA00022694"/>
    </source>
</evidence>
<dbReference type="OrthoDB" id="271910at2759"/>
<dbReference type="GO" id="GO:0031119">
    <property type="term" value="P:tRNA pseudouridine synthesis"/>
    <property type="evidence" value="ECO:0007669"/>
    <property type="project" value="TreeGrafter"/>
</dbReference>
<dbReference type="InterPro" id="IPR020094">
    <property type="entry name" value="TruA/RsuA/RluB/E/F_N"/>
</dbReference>
<evidence type="ECO:0000256" key="4">
    <source>
        <dbReference type="RuleBase" id="RU003792"/>
    </source>
</evidence>